<dbReference type="Proteomes" id="UP000663823">
    <property type="component" value="Unassembled WGS sequence"/>
</dbReference>
<proteinExistence type="predicted"/>
<evidence type="ECO:0000313" key="1">
    <source>
        <dbReference type="EMBL" id="CAF4335796.1"/>
    </source>
</evidence>
<protein>
    <submittedName>
        <fullName evidence="1">Uncharacterized protein</fullName>
    </submittedName>
</protein>
<accession>A0A820K730</accession>
<evidence type="ECO:0000313" key="2">
    <source>
        <dbReference type="Proteomes" id="UP000663823"/>
    </source>
</evidence>
<feature type="non-terminal residue" evidence="1">
    <location>
        <position position="1"/>
    </location>
</feature>
<sequence>GIYNSILNRWQWLLTNNNTRIDINPSIIKQYKINSLNQSLYVSFDQSKNRHLITSSSSEIYSTLCKISATRRLLNNQTRSIDLSSYQTTFINQ</sequence>
<dbReference type="EMBL" id="CAJOAX010058538">
    <property type="protein sequence ID" value="CAF4335796.1"/>
    <property type="molecule type" value="Genomic_DNA"/>
</dbReference>
<organism evidence="1 2">
    <name type="scientific">Rotaria sordida</name>
    <dbReference type="NCBI Taxonomy" id="392033"/>
    <lineage>
        <taxon>Eukaryota</taxon>
        <taxon>Metazoa</taxon>
        <taxon>Spiralia</taxon>
        <taxon>Gnathifera</taxon>
        <taxon>Rotifera</taxon>
        <taxon>Eurotatoria</taxon>
        <taxon>Bdelloidea</taxon>
        <taxon>Philodinida</taxon>
        <taxon>Philodinidae</taxon>
        <taxon>Rotaria</taxon>
    </lineage>
</organism>
<reference evidence="1" key="1">
    <citation type="submission" date="2021-02" db="EMBL/GenBank/DDBJ databases">
        <authorList>
            <person name="Nowell W R."/>
        </authorList>
    </citation>
    <scope>NUCLEOTIDE SEQUENCE</scope>
</reference>
<dbReference type="AlphaFoldDB" id="A0A820K730"/>
<gene>
    <name evidence="1" type="ORF">OTI717_LOCUS43096</name>
</gene>
<comment type="caution">
    <text evidence="1">The sequence shown here is derived from an EMBL/GenBank/DDBJ whole genome shotgun (WGS) entry which is preliminary data.</text>
</comment>
<name>A0A820K730_9BILA</name>